<feature type="domain" description="C2H2-type" evidence="10">
    <location>
        <begin position="546"/>
        <end position="573"/>
    </location>
</feature>
<accession>A0A6P4YXC4</accession>
<protein>
    <submittedName>
        <fullName evidence="12">Zinc finger and SCAN domain-containing protein 26-like isoform X2</fullName>
    </submittedName>
</protein>
<dbReference type="SMART" id="SM00355">
    <property type="entry name" value="ZnF_C2H2"/>
    <property type="match status" value="6"/>
</dbReference>
<keyword evidence="2" id="KW-0479">Metal-binding</keyword>
<dbReference type="FunFam" id="3.30.160.60:FF:000219">
    <property type="entry name" value="Zinc finger protein 276"/>
    <property type="match status" value="1"/>
</dbReference>
<comment type="subcellular location">
    <subcellularLocation>
        <location evidence="1">Nucleus</location>
    </subcellularLocation>
</comment>
<dbReference type="FunFam" id="3.30.160.60:FF:000446">
    <property type="entry name" value="Zinc finger protein"/>
    <property type="match status" value="1"/>
</dbReference>
<keyword evidence="4 8" id="KW-0863">Zinc-finger</keyword>
<dbReference type="InterPro" id="IPR036236">
    <property type="entry name" value="Znf_C2H2_sf"/>
</dbReference>
<dbReference type="Pfam" id="PF00096">
    <property type="entry name" value="zf-C2H2"/>
    <property type="match status" value="4"/>
</dbReference>
<dbReference type="GeneID" id="109473507"/>
<feature type="compositionally biased region" description="Polar residues" evidence="9">
    <location>
        <begin position="343"/>
        <end position="355"/>
    </location>
</feature>
<evidence type="ECO:0000256" key="8">
    <source>
        <dbReference type="PROSITE-ProRule" id="PRU00042"/>
    </source>
</evidence>
<evidence type="ECO:0000256" key="9">
    <source>
        <dbReference type="SAM" id="MobiDB-lite"/>
    </source>
</evidence>
<dbReference type="OrthoDB" id="427030at2759"/>
<organism evidence="11 12">
    <name type="scientific">Branchiostoma belcheri</name>
    <name type="common">Amphioxus</name>
    <dbReference type="NCBI Taxonomy" id="7741"/>
    <lineage>
        <taxon>Eukaryota</taxon>
        <taxon>Metazoa</taxon>
        <taxon>Chordata</taxon>
        <taxon>Cephalochordata</taxon>
        <taxon>Leptocardii</taxon>
        <taxon>Amphioxiformes</taxon>
        <taxon>Branchiostomatidae</taxon>
        <taxon>Branchiostoma</taxon>
    </lineage>
</organism>
<evidence type="ECO:0000256" key="6">
    <source>
        <dbReference type="ARBA" id="ARBA00023125"/>
    </source>
</evidence>
<keyword evidence="11" id="KW-1185">Reference proteome</keyword>
<dbReference type="Pfam" id="PF13912">
    <property type="entry name" value="zf-C2H2_6"/>
    <property type="match status" value="1"/>
</dbReference>
<feature type="compositionally biased region" description="Basic residues" evidence="9">
    <location>
        <begin position="177"/>
        <end position="189"/>
    </location>
</feature>
<gene>
    <name evidence="12" type="primary">LOC109473507</name>
</gene>
<dbReference type="GO" id="GO:0005634">
    <property type="term" value="C:nucleus"/>
    <property type="evidence" value="ECO:0007669"/>
    <property type="project" value="UniProtKB-SubCell"/>
</dbReference>
<dbReference type="InterPro" id="IPR013087">
    <property type="entry name" value="Znf_C2H2_type"/>
</dbReference>
<dbReference type="Proteomes" id="UP000515135">
    <property type="component" value="Unplaced"/>
</dbReference>
<dbReference type="FunFam" id="3.30.160.60:FF:000045">
    <property type="entry name" value="ZFP69 zinc finger protein B"/>
    <property type="match status" value="1"/>
</dbReference>
<dbReference type="PROSITE" id="PS00028">
    <property type="entry name" value="ZINC_FINGER_C2H2_1"/>
    <property type="match status" value="4"/>
</dbReference>
<evidence type="ECO:0000313" key="11">
    <source>
        <dbReference type="Proteomes" id="UP000515135"/>
    </source>
</evidence>
<keyword evidence="7" id="KW-0539">Nucleus</keyword>
<evidence type="ECO:0000256" key="3">
    <source>
        <dbReference type="ARBA" id="ARBA00022737"/>
    </source>
</evidence>
<dbReference type="PROSITE" id="PS50157">
    <property type="entry name" value="ZINC_FINGER_C2H2_2"/>
    <property type="match status" value="4"/>
</dbReference>
<keyword evidence="6" id="KW-0238">DNA-binding</keyword>
<feature type="region of interest" description="Disordered" evidence="9">
    <location>
        <begin position="142"/>
        <end position="191"/>
    </location>
</feature>
<dbReference type="SUPFAM" id="SSF57667">
    <property type="entry name" value="beta-beta-alpha zinc fingers"/>
    <property type="match status" value="3"/>
</dbReference>
<evidence type="ECO:0000256" key="2">
    <source>
        <dbReference type="ARBA" id="ARBA00022723"/>
    </source>
</evidence>
<sequence length="646" mass="73201">MPRKQRNRYRRFNFGAASRFNNKDAVEDRLLFQGQEAACGSAQAMPAVALVGDSVTPSWGGENSCMAQNGQHAATALSSEGENQASVSQEAAKMSVLLEEDLVTKWCSAKQQRGFVEDKDFISYLLFIVSEYETMTGTFVLQPVPTPKSPTKPVTRQQASKKRSYLFDEPDNEGKERAKKGKKRKKQSKVVRAASPLLVDVPPRPKSPVKEQLTEICEDNPKKEVAKIGKDSPRKEQVAEMYMYEGNPKEKLAEVCKDNPKKGQVAEIHKDNPKKEQVAEICKGSPKKEHFAERYKGNPKEQLAEICDNYLKYDVKKEQLAEICEDNPLDLSINSHKEESGEGKNTANTTGTSELQKILTDTKVTSGYDMEGQNAIPEEAILDFSTKKTSPDANANIAVFADKKKKKGFPCGVCGKVFCRRQHLARHMRTHADVKMEDKMVPKMEDKMVPKMEDKMVPCDVCGEVVSGKEWGRHRKTHDQGQIFQCSWEGCSLAFKDRKLWQDHMSFVHKGQRSVPCTWIGCDKTFPKHSQMERHLKVHITPRRMFSCPVCHKVFRHKPNLSVHMRMHSGETPFKCPHCDYRGRQQSALKWHMKKHHDTIVTSFVSFKMDDAAAVPEQDDLTSKLAEKMWRESGPTSARIPLVSYM</sequence>
<keyword evidence="3" id="KW-0677">Repeat</keyword>
<evidence type="ECO:0000256" key="5">
    <source>
        <dbReference type="ARBA" id="ARBA00022833"/>
    </source>
</evidence>
<reference evidence="12" key="1">
    <citation type="submission" date="2025-08" db="UniProtKB">
        <authorList>
            <consortium name="RefSeq"/>
        </authorList>
    </citation>
    <scope>IDENTIFICATION</scope>
    <source>
        <tissue evidence="12">Gonad</tissue>
    </source>
</reference>
<dbReference type="Gene3D" id="3.30.160.60">
    <property type="entry name" value="Classic Zinc Finger"/>
    <property type="match status" value="5"/>
</dbReference>
<feature type="region of interest" description="Disordered" evidence="9">
    <location>
        <begin position="334"/>
        <end position="355"/>
    </location>
</feature>
<evidence type="ECO:0000256" key="7">
    <source>
        <dbReference type="ARBA" id="ARBA00023242"/>
    </source>
</evidence>
<name>A0A6P4YXC4_BRABE</name>
<dbReference type="GO" id="GO:0008270">
    <property type="term" value="F:zinc ion binding"/>
    <property type="evidence" value="ECO:0007669"/>
    <property type="project" value="UniProtKB-KW"/>
</dbReference>
<dbReference type="InterPro" id="IPR050888">
    <property type="entry name" value="ZnF_C2H2-type_TF"/>
</dbReference>
<dbReference type="PANTHER" id="PTHR24406">
    <property type="entry name" value="TRANSCRIPTIONAL REPRESSOR CTCFL-RELATED"/>
    <property type="match status" value="1"/>
</dbReference>
<evidence type="ECO:0000259" key="10">
    <source>
        <dbReference type="PROSITE" id="PS50157"/>
    </source>
</evidence>
<dbReference type="RefSeq" id="XP_019628943.1">
    <property type="nucleotide sequence ID" value="XM_019773384.1"/>
</dbReference>
<evidence type="ECO:0000256" key="4">
    <source>
        <dbReference type="ARBA" id="ARBA00022771"/>
    </source>
</evidence>
<evidence type="ECO:0000256" key="1">
    <source>
        <dbReference type="ARBA" id="ARBA00004123"/>
    </source>
</evidence>
<feature type="domain" description="C2H2-type" evidence="10">
    <location>
        <begin position="515"/>
        <end position="544"/>
    </location>
</feature>
<keyword evidence="5" id="KW-0862">Zinc</keyword>
<dbReference type="AlphaFoldDB" id="A0A6P4YXC4"/>
<evidence type="ECO:0000313" key="12">
    <source>
        <dbReference type="RefSeq" id="XP_019628943.1"/>
    </source>
</evidence>
<proteinExistence type="predicted"/>
<feature type="domain" description="C2H2-type" evidence="10">
    <location>
        <begin position="409"/>
        <end position="436"/>
    </location>
</feature>
<feature type="domain" description="C2H2-type" evidence="10">
    <location>
        <begin position="484"/>
        <end position="514"/>
    </location>
</feature>
<dbReference type="GO" id="GO:0003677">
    <property type="term" value="F:DNA binding"/>
    <property type="evidence" value="ECO:0007669"/>
    <property type="project" value="UniProtKB-KW"/>
</dbReference>